<proteinExistence type="predicted"/>
<organism evidence="1 2">
    <name type="scientific">Paracoccus aurantiacus</name>
    <dbReference type="NCBI Taxonomy" id="2599412"/>
    <lineage>
        <taxon>Bacteria</taxon>
        <taxon>Pseudomonadati</taxon>
        <taxon>Pseudomonadota</taxon>
        <taxon>Alphaproteobacteria</taxon>
        <taxon>Rhodobacterales</taxon>
        <taxon>Paracoccaceae</taxon>
        <taxon>Paracoccus</taxon>
    </lineage>
</organism>
<name>A0A5C6S5J3_9RHOB</name>
<dbReference type="OrthoDB" id="7690273at2"/>
<evidence type="ECO:0000313" key="2">
    <source>
        <dbReference type="Proteomes" id="UP000321562"/>
    </source>
</evidence>
<sequence length="76" mass="8297">MKIVNNLVFYPTQKAAPPRLEQAFLEEMIKYVVPQSGDGEFSGGIGEQQFSSFLNRSYADALAARLDLGFGGSGHE</sequence>
<dbReference type="AlphaFoldDB" id="A0A5C6S5J3"/>
<gene>
    <name evidence="1" type="ORF">FQV27_06180</name>
</gene>
<comment type="caution">
    <text evidence="1">The sequence shown here is derived from an EMBL/GenBank/DDBJ whole genome shotgun (WGS) entry which is preliminary data.</text>
</comment>
<reference evidence="1 2" key="1">
    <citation type="submission" date="2019-08" db="EMBL/GenBank/DDBJ databases">
        <authorList>
            <person name="Ye J."/>
        </authorList>
    </citation>
    <scope>NUCLEOTIDE SEQUENCE [LARGE SCALE GENOMIC DNA]</scope>
    <source>
        <strain evidence="1 2">TK008</strain>
    </source>
</reference>
<dbReference type="Proteomes" id="UP000321562">
    <property type="component" value="Unassembled WGS sequence"/>
</dbReference>
<keyword evidence="2" id="KW-1185">Reference proteome</keyword>
<evidence type="ECO:0000313" key="1">
    <source>
        <dbReference type="EMBL" id="TXB69705.1"/>
    </source>
</evidence>
<dbReference type="RefSeq" id="WP_147096995.1">
    <property type="nucleotide sequence ID" value="NZ_JBHUFH010000001.1"/>
</dbReference>
<protein>
    <recommendedName>
        <fullName evidence="3">Flagellar protein FlgJ N-terminal domain-containing protein</fullName>
    </recommendedName>
</protein>
<accession>A0A5C6S5J3</accession>
<dbReference type="EMBL" id="VOPL01000002">
    <property type="protein sequence ID" value="TXB69705.1"/>
    <property type="molecule type" value="Genomic_DNA"/>
</dbReference>
<evidence type="ECO:0008006" key="3">
    <source>
        <dbReference type="Google" id="ProtNLM"/>
    </source>
</evidence>